<evidence type="ECO:0000313" key="1">
    <source>
        <dbReference type="EMBL" id="HJE96443.1"/>
    </source>
</evidence>
<reference evidence="1" key="1">
    <citation type="journal article" date="2021" name="PeerJ">
        <title>Extensive microbial diversity within the chicken gut microbiome revealed by metagenomics and culture.</title>
        <authorList>
            <person name="Gilroy R."/>
            <person name="Ravi A."/>
            <person name="Getino M."/>
            <person name="Pursley I."/>
            <person name="Horton D.L."/>
            <person name="Alikhan N.F."/>
            <person name="Baker D."/>
            <person name="Gharbi K."/>
            <person name="Hall N."/>
            <person name="Watson M."/>
            <person name="Adriaenssens E.M."/>
            <person name="Foster-Nyarko E."/>
            <person name="Jarju S."/>
            <person name="Secka A."/>
            <person name="Antonio M."/>
            <person name="Oren A."/>
            <person name="Chaudhuri R.R."/>
            <person name="La Ragione R."/>
            <person name="Hildebrand F."/>
            <person name="Pallen M.J."/>
        </authorList>
    </citation>
    <scope>NUCLEOTIDE SEQUENCE</scope>
    <source>
        <strain evidence="1">CHK174-6876</strain>
    </source>
</reference>
<sequence>MKSTFENELRTVLLQEYGFKKSIARTDISDKDLSLIKQTTDSAQLKEHITNIQTERQNNELKQALANYQNVKHPDNVGTAILKKNYADTLLAALPNVNKDQQTLIKEVLEM</sequence>
<name>A0A921K002_9LACO</name>
<organism evidence="1 2">
    <name type="scientific">Ligilactobacillus acidipiscis</name>
    <dbReference type="NCBI Taxonomy" id="89059"/>
    <lineage>
        <taxon>Bacteria</taxon>
        <taxon>Bacillati</taxon>
        <taxon>Bacillota</taxon>
        <taxon>Bacilli</taxon>
        <taxon>Lactobacillales</taxon>
        <taxon>Lactobacillaceae</taxon>
        <taxon>Ligilactobacillus</taxon>
    </lineage>
</organism>
<protein>
    <submittedName>
        <fullName evidence="1">Uncharacterized protein</fullName>
    </submittedName>
</protein>
<proteinExistence type="predicted"/>
<accession>A0A921K002</accession>
<reference evidence="1" key="2">
    <citation type="submission" date="2021-09" db="EMBL/GenBank/DDBJ databases">
        <authorList>
            <person name="Gilroy R."/>
        </authorList>
    </citation>
    <scope>NUCLEOTIDE SEQUENCE</scope>
    <source>
        <strain evidence="1">CHK174-6876</strain>
    </source>
</reference>
<dbReference type="EMBL" id="DYXG01000021">
    <property type="protein sequence ID" value="HJE96443.1"/>
    <property type="molecule type" value="Genomic_DNA"/>
</dbReference>
<dbReference type="AlphaFoldDB" id="A0A921K002"/>
<evidence type="ECO:0000313" key="2">
    <source>
        <dbReference type="Proteomes" id="UP000707535"/>
    </source>
</evidence>
<gene>
    <name evidence="1" type="ORF">K8V00_02375</name>
</gene>
<comment type="caution">
    <text evidence="1">The sequence shown here is derived from an EMBL/GenBank/DDBJ whole genome shotgun (WGS) entry which is preliminary data.</text>
</comment>
<dbReference type="Proteomes" id="UP000707535">
    <property type="component" value="Unassembled WGS sequence"/>
</dbReference>